<accession>A0A4C1V047</accession>
<protein>
    <submittedName>
        <fullName evidence="1">Uncharacterized protein</fullName>
    </submittedName>
</protein>
<sequence length="102" mass="11966">MRLPPYEPPAVPREWRAATLAWEGGQLRSCVDPTCTFWLTREKAYDFLSMNIHKYSHRPDCTHERGHRFAAPRYEHEFYPALGLRDVLFLKNVSNNLSTNDT</sequence>
<name>A0A4C1V047_EUMVA</name>
<dbReference type="EMBL" id="BGZK01000255">
    <property type="protein sequence ID" value="GBP32123.1"/>
    <property type="molecule type" value="Genomic_DNA"/>
</dbReference>
<organism evidence="1 2">
    <name type="scientific">Eumeta variegata</name>
    <name type="common">Bagworm moth</name>
    <name type="synonym">Eumeta japonica</name>
    <dbReference type="NCBI Taxonomy" id="151549"/>
    <lineage>
        <taxon>Eukaryota</taxon>
        <taxon>Metazoa</taxon>
        <taxon>Ecdysozoa</taxon>
        <taxon>Arthropoda</taxon>
        <taxon>Hexapoda</taxon>
        <taxon>Insecta</taxon>
        <taxon>Pterygota</taxon>
        <taxon>Neoptera</taxon>
        <taxon>Endopterygota</taxon>
        <taxon>Lepidoptera</taxon>
        <taxon>Glossata</taxon>
        <taxon>Ditrysia</taxon>
        <taxon>Tineoidea</taxon>
        <taxon>Psychidae</taxon>
        <taxon>Oiketicinae</taxon>
        <taxon>Eumeta</taxon>
    </lineage>
</organism>
<dbReference type="AlphaFoldDB" id="A0A4C1V047"/>
<gene>
    <name evidence="1" type="ORF">EVAR_80889_1</name>
</gene>
<dbReference type="OrthoDB" id="6572538at2759"/>
<dbReference type="Proteomes" id="UP000299102">
    <property type="component" value="Unassembled WGS sequence"/>
</dbReference>
<reference evidence="1 2" key="1">
    <citation type="journal article" date="2019" name="Commun. Biol.">
        <title>The bagworm genome reveals a unique fibroin gene that provides high tensile strength.</title>
        <authorList>
            <person name="Kono N."/>
            <person name="Nakamura H."/>
            <person name="Ohtoshi R."/>
            <person name="Tomita M."/>
            <person name="Numata K."/>
            <person name="Arakawa K."/>
        </authorList>
    </citation>
    <scope>NUCLEOTIDE SEQUENCE [LARGE SCALE GENOMIC DNA]</scope>
</reference>
<evidence type="ECO:0000313" key="1">
    <source>
        <dbReference type="EMBL" id="GBP32123.1"/>
    </source>
</evidence>
<keyword evidence="2" id="KW-1185">Reference proteome</keyword>
<proteinExistence type="predicted"/>
<evidence type="ECO:0000313" key="2">
    <source>
        <dbReference type="Proteomes" id="UP000299102"/>
    </source>
</evidence>
<comment type="caution">
    <text evidence="1">The sequence shown here is derived from an EMBL/GenBank/DDBJ whole genome shotgun (WGS) entry which is preliminary data.</text>
</comment>